<dbReference type="OrthoDB" id="429264at2"/>
<organism evidence="3 5">
    <name type="scientific">Mycolicibacterium diernhoferi</name>
    <dbReference type="NCBI Taxonomy" id="1801"/>
    <lineage>
        <taxon>Bacteria</taxon>
        <taxon>Bacillati</taxon>
        <taxon>Actinomycetota</taxon>
        <taxon>Actinomycetes</taxon>
        <taxon>Mycobacteriales</taxon>
        <taxon>Mycobacteriaceae</taxon>
        <taxon>Mycolicibacterium</taxon>
    </lineage>
</organism>
<accession>A0A1Q4HDC6</accession>
<dbReference type="RefSeq" id="WP_073856746.1">
    <property type="nucleotide sequence ID" value="NZ_BAAATC010000008.1"/>
</dbReference>
<evidence type="ECO:0000313" key="4">
    <source>
        <dbReference type="Proteomes" id="UP000191039"/>
    </source>
</evidence>
<evidence type="ECO:0000313" key="2">
    <source>
        <dbReference type="EMBL" id="OPE56264.1"/>
    </source>
</evidence>
<protein>
    <submittedName>
        <fullName evidence="3">Glycosyltransferase family 1 protein</fullName>
    </submittedName>
</protein>
<gene>
    <name evidence="2" type="ORF">BV510_00930</name>
    <name evidence="3" type="ORF">CRI78_02755</name>
</gene>
<evidence type="ECO:0000313" key="3">
    <source>
        <dbReference type="EMBL" id="PEG55923.1"/>
    </source>
</evidence>
<evidence type="ECO:0000259" key="1">
    <source>
        <dbReference type="Pfam" id="PF13524"/>
    </source>
</evidence>
<reference evidence="2 4" key="1">
    <citation type="submission" date="2016-09" db="EMBL/GenBank/DDBJ databases">
        <title>genome sequences of unsequenced Mycobacteria.</title>
        <authorList>
            <person name="Greninger A.L."/>
            <person name="Jerome K.R."/>
            <person name="Mcnair B."/>
            <person name="Wallis C."/>
            <person name="Fang F."/>
        </authorList>
    </citation>
    <scope>NUCLEOTIDE SEQUENCE [LARGE SCALE GENOMIC DNA]</scope>
    <source>
        <strain evidence="2 4">BM1</strain>
    </source>
</reference>
<reference evidence="3 5" key="2">
    <citation type="submission" date="2017-10" db="EMBL/GenBank/DDBJ databases">
        <title>The new phylogeny of genus Mycobacterium.</title>
        <authorList>
            <person name="Tortoli E."/>
            <person name="Trovato A."/>
            <person name="Cirillo D.M."/>
        </authorList>
    </citation>
    <scope>NUCLEOTIDE SEQUENCE [LARGE SCALE GENOMIC DNA]</scope>
    <source>
        <strain evidence="3 5">IP141170001</strain>
    </source>
</reference>
<comment type="caution">
    <text evidence="3">The sequence shown here is derived from an EMBL/GenBank/DDBJ whole genome shotgun (WGS) entry which is preliminary data.</text>
</comment>
<evidence type="ECO:0000313" key="5">
    <source>
        <dbReference type="Proteomes" id="UP000220340"/>
    </source>
</evidence>
<name>A0A1Q4HDC6_9MYCO</name>
<dbReference type="EMBL" id="MIJD01000004">
    <property type="protein sequence ID" value="OPE56264.1"/>
    <property type="molecule type" value="Genomic_DNA"/>
</dbReference>
<dbReference type="Proteomes" id="UP000220340">
    <property type="component" value="Unassembled WGS sequence"/>
</dbReference>
<proteinExistence type="predicted"/>
<dbReference type="EMBL" id="PDCR01000003">
    <property type="protein sequence ID" value="PEG55923.1"/>
    <property type="molecule type" value="Genomic_DNA"/>
</dbReference>
<dbReference type="GO" id="GO:0016740">
    <property type="term" value="F:transferase activity"/>
    <property type="evidence" value="ECO:0007669"/>
    <property type="project" value="UniProtKB-KW"/>
</dbReference>
<keyword evidence="3" id="KW-0808">Transferase</keyword>
<dbReference type="AlphaFoldDB" id="A0A1Q4HDC6"/>
<dbReference type="Pfam" id="PF13524">
    <property type="entry name" value="Glyco_trans_1_2"/>
    <property type="match status" value="1"/>
</dbReference>
<dbReference type="STRING" id="1801.BRW64_13495"/>
<dbReference type="Proteomes" id="UP000191039">
    <property type="component" value="Unassembled WGS sequence"/>
</dbReference>
<keyword evidence="5" id="KW-1185">Reference proteome</keyword>
<sequence length="404" mass="45567">MIEKAVWGMRAYRFVRKAPDARVLCVSNRDMFPVVSRSGLYEFEDLVGAIDSVDLIAPQDTPDPTGAGGPCGHATRTLHRLGAKIFRRLSVSLEGMARIAIPRRPPADIARDYEILFVSNQSPKDLYNVGPCAIWRSRARVSVCYIDEIYPSDVPGLGGLLDVLRRFDHIMVSIRDTVEPLALATGRPCHFLAPSVDALEFCPYPASPKRVIDFYAMGKRPAETHKALLRMAERGDWYYMYDTLTNCPVTSNAEHRRRLAEMLKRTRFFLATAVRHYNPERTGGNRELGLRYFEGAAAGTVLIGDAPDNESFNENFGWQDSVIPLAFNSADIADVIDSLTADPDRIERIRRANTVNSLRRHDHVYRWGQILSIAGLEETRTMQDRRRELGELAASIEQKMPELQ</sequence>
<dbReference type="InterPro" id="IPR055259">
    <property type="entry name" value="YkvP/CgeB_Glyco_trans-like"/>
</dbReference>
<feature type="domain" description="Spore protein YkvP/CgeB glycosyl transferase-like" evidence="1">
    <location>
        <begin position="257"/>
        <end position="371"/>
    </location>
</feature>